<comment type="caution">
    <text evidence="7">The sequence shown here is derived from an EMBL/GenBank/DDBJ whole genome shotgun (WGS) entry which is preliminary data.</text>
</comment>
<keyword evidence="2" id="KW-0645">Protease</keyword>
<dbReference type="Gene3D" id="3.90.1720.10">
    <property type="entry name" value="endopeptidase domain like (from Nostoc punctiforme)"/>
    <property type="match status" value="1"/>
</dbReference>
<dbReference type="InterPro" id="IPR038765">
    <property type="entry name" value="Papain-like_cys_pep_sf"/>
</dbReference>
<sequence>MEIRRVKVPTALVWATPTSATKTDQDYLNDGDLAAWLGKLTDQDRERLADQNVLVTEALFNDRVILDRIEGQWAHVFVTRQANRQERRGYPGWIPVSQLTANDDELDYPTTTVRLVQPQTALLDAQGQPQLTLPLGTILTTTGQDAEQIKVLTPLGPGAIAASAAKLSVNGANDGDRLLALGRQFLETPYLWGGITPQGFDCSGFIYALHRALDYAIPRDAQDQFANGYPVAPEELAIGDLIFFATDHGRGQIHHVALYAGKGQMLHSPKPGYAVELIPMTTAKYAAEYAGARRFWQ</sequence>
<dbReference type="PANTHER" id="PTHR47053">
    <property type="entry name" value="MUREIN DD-ENDOPEPTIDASE MEPH-RELATED"/>
    <property type="match status" value="1"/>
</dbReference>
<evidence type="ECO:0000313" key="6">
    <source>
        <dbReference type="EMBL" id="GEO66173.1"/>
    </source>
</evidence>
<evidence type="ECO:0000256" key="4">
    <source>
        <dbReference type="ARBA" id="ARBA00022807"/>
    </source>
</evidence>
<dbReference type="Pfam" id="PF00877">
    <property type="entry name" value="NLPC_P60"/>
    <property type="match status" value="1"/>
</dbReference>
<dbReference type="STRING" id="216463.VC81_10275"/>
<dbReference type="SUPFAM" id="SSF54001">
    <property type="entry name" value="Cysteine proteinases"/>
    <property type="match status" value="1"/>
</dbReference>
<dbReference type="RefSeq" id="WP_045807989.1">
    <property type="nucleotide sequence ID" value="NZ_BJZI01000007.1"/>
</dbReference>
<dbReference type="InterPro" id="IPR000064">
    <property type="entry name" value="NLP_P60_dom"/>
</dbReference>
<reference evidence="6 9" key="2">
    <citation type="submission" date="2019-07" db="EMBL/GenBank/DDBJ databases">
        <title>Whole genome shotgun sequence of Lactobacillus spicheri NBRC 107155.</title>
        <authorList>
            <person name="Hosoyama A."/>
            <person name="Uohara A."/>
            <person name="Ohji S."/>
            <person name="Ichikawa N."/>
        </authorList>
    </citation>
    <scope>NUCLEOTIDE SEQUENCE [LARGE SCALE GENOMIC DNA]</scope>
    <source>
        <strain evidence="6 9">NBRC 107155</strain>
    </source>
</reference>
<dbReference type="EMBL" id="BJZI01000007">
    <property type="protein sequence ID" value="GEO66173.1"/>
    <property type="molecule type" value="Genomic_DNA"/>
</dbReference>
<keyword evidence="3 7" id="KW-0378">Hydrolase</keyword>
<dbReference type="PROSITE" id="PS51935">
    <property type="entry name" value="NLPC_P60"/>
    <property type="match status" value="1"/>
</dbReference>
<gene>
    <name evidence="6" type="ORF">LSP04_05920</name>
    <name evidence="7" type="ORF">VC81_10275</name>
</gene>
<organism evidence="7 8">
    <name type="scientific">Levilactobacillus spicheri</name>
    <dbReference type="NCBI Taxonomy" id="216463"/>
    <lineage>
        <taxon>Bacteria</taxon>
        <taxon>Bacillati</taxon>
        <taxon>Bacillota</taxon>
        <taxon>Bacilli</taxon>
        <taxon>Lactobacillales</taxon>
        <taxon>Lactobacillaceae</taxon>
        <taxon>Levilactobacillus</taxon>
    </lineage>
</organism>
<name>A0A0F3RU33_9LACO</name>
<accession>A0A0F3RU33</accession>
<evidence type="ECO:0000313" key="7">
    <source>
        <dbReference type="EMBL" id="KJW12267.1"/>
    </source>
</evidence>
<protein>
    <submittedName>
        <fullName evidence="6">Gamma-D-glutamate-meso-diaminopimelate muropeptidase</fullName>
    </submittedName>
    <submittedName>
        <fullName evidence="7">Hydrolase</fullName>
    </submittedName>
</protein>
<dbReference type="AlphaFoldDB" id="A0A0F3RU33"/>
<dbReference type="GO" id="GO:0006508">
    <property type="term" value="P:proteolysis"/>
    <property type="evidence" value="ECO:0007669"/>
    <property type="project" value="UniProtKB-KW"/>
</dbReference>
<comment type="similarity">
    <text evidence="1">Belongs to the peptidase C40 family.</text>
</comment>
<evidence type="ECO:0000259" key="5">
    <source>
        <dbReference type="PROSITE" id="PS51935"/>
    </source>
</evidence>
<evidence type="ECO:0000313" key="9">
    <source>
        <dbReference type="Proteomes" id="UP000321691"/>
    </source>
</evidence>
<dbReference type="PANTHER" id="PTHR47053:SF3">
    <property type="entry name" value="GAMMA-D-GLUTAMYL-L-LYSINE DIPEPTIDYL-PEPTIDASE"/>
    <property type="match status" value="1"/>
</dbReference>
<reference evidence="7 8" key="1">
    <citation type="submission" date="2015-03" db="EMBL/GenBank/DDBJ databases">
        <authorList>
            <person name="Zheng J."/>
            <person name="Ganezle M."/>
        </authorList>
    </citation>
    <scope>NUCLEOTIDE SEQUENCE [LARGE SCALE GENOMIC DNA]</scope>
    <source>
        <strain evidence="7 8">LP38</strain>
    </source>
</reference>
<evidence type="ECO:0000256" key="2">
    <source>
        <dbReference type="ARBA" id="ARBA00022670"/>
    </source>
</evidence>
<feature type="domain" description="NlpC/P60" evidence="5">
    <location>
        <begin position="172"/>
        <end position="296"/>
    </location>
</feature>
<keyword evidence="4" id="KW-0788">Thiol protease</keyword>
<dbReference type="PATRIC" id="fig|216463.3.peg.1312"/>
<evidence type="ECO:0000256" key="3">
    <source>
        <dbReference type="ARBA" id="ARBA00022801"/>
    </source>
</evidence>
<dbReference type="OrthoDB" id="1654978at2"/>
<dbReference type="Proteomes" id="UP000321691">
    <property type="component" value="Unassembled WGS sequence"/>
</dbReference>
<proteinExistence type="inferred from homology"/>
<dbReference type="InterPro" id="IPR051202">
    <property type="entry name" value="Peptidase_C40"/>
</dbReference>
<dbReference type="Proteomes" id="UP000033491">
    <property type="component" value="Unassembled WGS sequence"/>
</dbReference>
<evidence type="ECO:0000313" key="8">
    <source>
        <dbReference type="Proteomes" id="UP000033491"/>
    </source>
</evidence>
<dbReference type="EMBL" id="JZCR01000021">
    <property type="protein sequence ID" value="KJW12267.1"/>
    <property type="molecule type" value="Genomic_DNA"/>
</dbReference>
<evidence type="ECO:0000256" key="1">
    <source>
        <dbReference type="ARBA" id="ARBA00007074"/>
    </source>
</evidence>
<dbReference type="GO" id="GO:0008234">
    <property type="term" value="F:cysteine-type peptidase activity"/>
    <property type="evidence" value="ECO:0007669"/>
    <property type="project" value="UniProtKB-KW"/>
</dbReference>
<keyword evidence="9" id="KW-1185">Reference proteome</keyword>